<dbReference type="InterPro" id="IPR051200">
    <property type="entry name" value="Host-pathogen_enzymatic-act"/>
</dbReference>
<gene>
    <name evidence="2" type="ORF">F6X42_28800</name>
</gene>
<keyword evidence="1" id="KW-0812">Transmembrane</keyword>
<keyword evidence="3" id="KW-1185">Reference proteome</keyword>
<sequence length="348" mass="37359">MRTLQHWRFRPVVLSYPVLLVLSAVAGVLLYMVPPAAGEEGAHGLPLTHVADIPLPGRATRLDYESYDPARHLLFIAHLGDGEVIAFDVGASGVIARIAGVSSVHGVLAIPELSRVFASASGTDEIVAIDEATLKIVARMPGGRYPDGMAYAPEVHKLYVSDETGNTETVIDVRSNQRVATIPLGGEVGNTQYDPRSQHIFVNVQTRNELNEIDPAVDRIVARFGLPGAEHNHGLLIDSQDRLAFIACQGNDKLLVFDMEARRIIQSFGIGRDPDVLAFDPAPGTLYVAGEAGIVSMFSVRGANIKKIGEGRLGPNAHVVAIDQATHHSFFALKDVGGSPVLRIMSSQ</sequence>
<protein>
    <recommendedName>
        <fullName evidence="4">YncE family protein</fullName>
    </recommendedName>
</protein>
<keyword evidence="1" id="KW-0472">Membrane</keyword>
<comment type="caution">
    <text evidence="2">The sequence shown here is derived from an EMBL/GenBank/DDBJ whole genome shotgun (WGS) entry which is preliminary data.</text>
</comment>
<dbReference type="InterPro" id="IPR015943">
    <property type="entry name" value="WD40/YVTN_repeat-like_dom_sf"/>
</dbReference>
<evidence type="ECO:0000313" key="2">
    <source>
        <dbReference type="EMBL" id="MBC8750445.1"/>
    </source>
</evidence>
<accession>A0ABR7PVZ3</accession>
<dbReference type="SUPFAM" id="SSF51004">
    <property type="entry name" value="C-terminal (heme d1) domain of cytochrome cd1-nitrite reductase"/>
    <property type="match status" value="1"/>
</dbReference>
<proteinExistence type="predicted"/>
<evidence type="ECO:0000313" key="3">
    <source>
        <dbReference type="Proteomes" id="UP000736373"/>
    </source>
</evidence>
<dbReference type="Gene3D" id="2.130.10.10">
    <property type="entry name" value="YVTN repeat-like/Quinoprotein amine dehydrogenase"/>
    <property type="match status" value="1"/>
</dbReference>
<evidence type="ECO:0000256" key="1">
    <source>
        <dbReference type="SAM" id="Phobius"/>
    </source>
</evidence>
<evidence type="ECO:0008006" key="4">
    <source>
        <dbReference type="Google" id="ProtNLM"/>
    </source>
</evidence>
<reference evidence="2 3" key="1">
    <citation type="submission" date="2019-09" db="EMBL/GenBank/DDBJ databases">
        <title>Paraburkholderia podalyriae sp. nov., A South African Podalyria-associated rhizobium.</title>
        <authorList>
            <person name="Mavima L."/>
            <person name="Beukes C.W."/>
            <person name="Palmer M."/>
            <person name="De Meyer S.E."/>
            <person name="James E.K."/>
            <person name="Maluk M."/>
            <person name="Avontuur J.R."/>
            <person name="Chan W.Y."/>
            <person name="Venter S.N."/>
            <person name="Steenkamp E.T."/>
        </authorList>
    </citation>
    <scope>NUCLEOTIDE SEQUENCE [LARGE SCALE GENOMIC DNA]</scope>
    <source>
        <strain evidence="2 3">WC7.3b</strain>
    </source>
</reference>
<feature type="transmembrane region" description="Helical" evidence="1">
    <location>
        <begin position="12"/>
        <end position="33"/>
    </location>
</feature>
<dbReference type="PANTHER" id="PTHR47197:SF3">
    <property type="entry name" value="DIHYDRO-HEME D1 DEHYDROGENASE"/>
    <property type="match status" value="1"/>
</dbReference>
<organism evidence="2 3">
    <name type="scientific">Paraburkholderia podalyriae</name>
    <dbReference type="NCBI Taxonomy" id="1938811"/>
    <lineage>
        <taxon>Bacteria</taxon>
        <taxon>Pseudomonadati</taxon>
        <taxon>Pseudomonadota</taxon>
        <taxon>Betaproteobacteria</taxon>
        <taxon>Burkholderiales</taxon>
        <taxon>Burkholderiaceae</taxon>
        <taxon>Paraburkholderia</taxon>
    </lineage>
</organism>
<name>A0ABR7PVZ3_9BURK</name>
<dbReference type="EMBL" id="VZQQ01000033">
    <property type="protein sequence ID" value="MBC8750445.1"/>
    <property type="molecule type" value="Genomic_DNA"/>
</dbReference>
<dbReference type="InterPro" id="IPR011048">
    <property type="entry name" value="Haem_d1_sf"/>
</dbReference>
<dbReference type="PANTHER" id="PTHR47197">
    <property type="entry name" value="PROTEIN NIRF"/>
    <property type="match status" value="1"/>
</dbReference>
<keyword evidence="1" id="KW-1133">Transmembrane helix</keyword>
<dbReference type="RefSeq" id="WP_187637391.1">
    <property type="nucleotide sequence ID" value="NZ_VZQQ01000033.1"/>
</dbReference>
<dbReference type="Proteomes" id="UP000736373">
    <property type="component" value="Unassembled WGS sequence"/>
</dbReference>